<dbReference type="Pfam" id="PF00145">
    <property type="entry name" value="DNA_methylase"/>
    <property type="match status" value="1"/>
</dbReference>
<dbReference type="InterPro" id="IPR001525">
    <property type="entry name" value="C5_MeTfrase"/>
</dbReference>
<evidence type="ECO:0000313" key="8">
    <source>
        <dbReference type="EMBL" id="AMC94478.1"/>
    </source>
</evidence>
<dbReference type="SUPFAM" id="SSF53335">
    <property type="entry name" value="S-adenosyl-L-methionine-dependent methyltransferases"/>
    <property type="match status" value="1"/>
</dbReference>
<protein>
    <recommendedName>
        <fullName evidence="1">DNA (cytosine-5-)-methyltransferase</fullName>
        <ecNumber evidence="1">2.1.1.37</ecNumber>
    </recommendedName>
</protein>
<dbReference type="OrthoDB" id="9813719at2"/>
<dbReference type="PRINTS" id="PR00105">
    <property type="entry name" value="C5METTRFRASE"/>
</dbReference>
<dbReference type="PANTHER" id="PTHR46098:SF1">
    <property type="entry name" value="TRNA (CYTOSINE(38)-C(5))-METHYLTRANSFERASE"/>
    <property type="match status" value="1"/>
</dbReference>
<keyword evidence="5" id="KW-0680">Restriction system</keyword>
<dbReference type="GO" id="GO:0003886">
    <property type="term" value="F:DNA (cytosine-5-)-methyltransferase activity"/>
    <property type="evidence" value="ECO:0007669"/>
    <property type="project" value="UniProtKB-EC"/>
</dbReference>
<keyword evidence="2 6" id="KW-0489">Methyltransferase</keyword>
<gene>
    <name evidence="8" type="ORF">AOC36_10980</name>
</gene>
<dbReference type="GO" id="GO:0032259">
    <property type="term" value="P:methylation"/>
    <property type="evidence" value="ECO:0007669"/>
    <property type="project" value="UniProtKB-KW"/>
</dbReference>
<accession>A0A0X8H1R4</accession>
<evidence type="ECO:0000313" key="9">
    <source>
        <dbReference type="Proteomes" id="UP000063781"/>
    </source>
</evidence>
<evidence type="ECO:0000256" key="2">
    <source>
        <dbReference type="ARBA" id="ARBA00022603"/>
    </source>
</evidence>
<organism evidence="8 9">
    <name type="scientific">Erysipelothrix larvae</name>
    <dbReference type="NCBI Taxonomy" id="1514105"/>
    <lineage>
        <taxon>Bacteria</taxon>
        <taxon>Bacillati</taxon>
        <taxon>Bacillota</taxon>
        <taxon>Erysipelotrichia</taxon>
        <taxon>Erysipelotrichales</taxon>
        <taxon>Erysipelotrichaceae</taxon>
        <taxon>Erysipelothrix</taxon>
    </lineage>
</organism>
<keyword evidence="3 6" id="KW-0808">Transferase</keyword>
<dbReference type="PROSITE" id="PS51679">
    <property type="entry name" value="SAM_MT_C5"/>
    <property type="match status" value="1"/>
</dbReference>
<dbReference type="Gene3D" id="3.40.50.150">
    <property type="entry name" value="Vaccinia Virus protein VP39"/>
    <property type="match status" value="1"/>
</dbReference>
<proteinExistence type="inferred from homology"/>
<evidence type="ECO:0000256" key="4">
    <source>
        <dbReference type="ARBA" id="ARBA00022691"/>
    </source>
</evidence>
<dbReference type="InterPro" id="IPR029063">
    <property type="entry name" value="SAM-dependent_MTases_sf"/>
</dbReference>
<feature type="active site" evidence="6">
    <location>
        <position position="93"/>
    </location>
</feature>
<keyword evidence="9" id="KW-1185">Reference proteome</keyword>
<reference evidence="8 9" key="1">
    <citation type="submission" date="2015-10" db="EMBL/GenBank/DDBJ databases">
        <title>Erysipelothrix larvae sp. LV19 isolated from the larval gut of the rhinoceros beetle, Trypoxylus dichotomus.</title>
        <authorList>
            <person name="Lim S."/>
            <person name="Kim B.-C."/>
        </authorList>
    </citation>
    <scope>NUCLEOTIDE SEQUENCE [LARGE SCALE GENOMIC DNA]</scope>
    <source>
        <strain evidence="8 9">LV19</strain>
    </source>
</reference>
<dbReference type="PANTHER" id="PTHR46098">
    <property type="entry name" value="TRNA (CYTOSINE(38)-C(5))-METHYLTRANSFERASE"/>
    <property type="match status" value="1"/>
</dbReference>
<dbReference type="GO" id="GO:0009307">
    <property type="term" value="P:DNA restriction-modification system"/>
    <property type="evidence" value="ECO:0007669"/>
    <property type="project" value="UniProtKB-KW"/>
</dbReference>
<evidence type="ECO:0000256" key="6">
    <source>
        <dbReference type="PROSITE-ProRule" id="PRU01016"/>
    </source>
</evidence>
<evidence type="ECO:0000256" key="5">
    <source>
        <dbReference type="ARBA" id="ARBA00022747"/>
    </source>
</evidence>
<dbReference type="EMBL" id="CP013213">
    <property type="protein sequence ID" value="AMC94478.1"/>
    <property type="molecule type" value="Genomic_DNA"/>
</dbReference>
<dbReference type="EC" id="2.1.1.37" evidence="1"/>
<dbReference type="Proteomes" id="UP000063781">
    <property type="component" value="Chromosome"/>
</dbReference>
<evidence type="ECO:0000256" key="7">
    <source>
        <dbReference type="RuleBase" id="RU000416"/>
    </source>
</evidence>
<sequence>MEKTVIELFAGVGGFRVGLNNISAFDPNSGLALENGDWNFVWANQWEPSTKIQHAYECYTTRFGTDSVSNLDINSENKSSIPDHTLLVGGFPCQDYSVARTKSNEKGIEGKKGVLFWDIAKTLEEKTTPFFLLENVDRLLKSPASQRGRDFGIMLRTLTDLGYDVEWRVVNASDYGRGQRRRRVFIFGWKNNSKYASEYKDVLSVDFLQTDSLFARSLPIQIEQNIQFSSIDLNVYDDTVEMTKGFKFNFENTGTVRSGFVTTFKSSPVRENPITMEEIIETVTDKTAYFLTLDQEKKFEYLKGSKKIPRTKPNGEVYFYSEGAMSQTDDLNLPGRTMLTSEGTVNRSSHLIIDPNTNKKRFITPIEAERLQDFPDDWTNTGMPLRRRYFMMGNALVTGIIKRIEPRLSDIIENE</sequence>
<dbReference type="NCBIfam" id="TIGR00675">
    <property type="entry name" value="dcm"/>
    <property type="match status" value="1"/>
</dbReference>
<dbReference type="REBASE" id="137515">
    <property type="entry name" value="M.EspLV19ORF10980P"/>
</dbReference>
<dbReference type="RefSeq" id="WP_067634262.1">
    <property type="nucleotide sequence ID" value="NZ_CP013213.1"/>
</dbReference>
<name>A0A0X8H1R4_9FIRM</name>
<comment type="similarity">
    <text evidence="6 7">Belongs to the class I-like SAM-binding methyltransferase superfamily. C5-methyltransferase family.</text>
</comment>
<dbReference type="AlphaFoldDB" id="A0A0X8H1R4"/>
<evidence type="ECO:0000256" key="1">
    <source>
        <dbReference type="ARBA" id="ARBA00011975"/>
    </source>
</evidence>
<dbReference type="KEGG" id="erl:AOC36_10980"/>
<dbReference type="Gene3D" id="3.90.120.10">
    <property type="entry name" value="DNA Methylase, subunit A, domain 2"/>
    <property type="match status" value="1"/>
</dbReference>
<dbReference type="STRING" id="1514105.AOC36_10980"/>
<keyword evidence="4 6" id="KW-0949">S-adenosyl-L-methionine</keyword>
<evidence type="ECO:0000256" key="3">
    <source>
        <dbReference type="ARBA" id="ARBA00022679"/>
    </source>
</evidence>
<dbReference type="InterPro" id="IPR050750">
    <property type="entry name" value="C5-MTase"/>
</dbReference>